<dbReference type="InterPro" id="IPR011008">
    <property type="entry name" value="Dimeric_a/b-barrel"/>
</dbReference>
<evidence type="ECO:0000313" key="6">
    <source>
        <dbReference type="Proteomes" id="UP001142372"/>
    </source>
</evidence>
<keyword evidence="2" id="KW-0238">DNA-binding</keyword>
<dbReference type="EMBL" id="BSEN01000006">
    <property type="protein sequence ID" value="GLJ76050.1"/>
    <property type="molecule type" value="Genomic_DNA"/>
</dbReference>
<dbReference type="InterPro" id="IPR036388">
    <property type="entry name" value="WH-like_DNA-bd_sf"/>
</dbReference>
<dbReference type="Pfam" id="PF01037">
    <property type="entry name" value="AsnC_trans_reg"/>
    <property type="match status" value="1"/>
</dbReference>
<dbReference type="GO" id="GO:0043200">
    <property type="term" value="P:response to amino acid"/>
    <property type="evidence" value="ECO:0007669"/>
    <property type="project" value="TreeGrafter"/>
</dbReference>
<dbReference type="PANTHER" id="PTHR30154">
    <property type="entry name" value="LEUCINE-RESPONSIVE REGULATORY PROTEIN"/>
    <property type="match status" value="1"/>
</dbReference>
<keyword evidence="6" id="KW-1185">Reference proteome</keyword>
<dbReference type="Gene3D" id="3.30.70.920">
    <property type="match status" value="1"/>
</dbReference>
<dbReference type="InterPro" id="IPR019885">
    <property type="entry name" value="Tscrpt_reg_HTH_AsnC-type_CS"/>
</dbReference>
<proteinExistence type="predicted"/>
<reference evidence="5" key="1">
    <citation type="journal article" date="2014" name="Int. J. Syst. Evol. Microbiol.">
        <title>Complete genome sequence of Corynebacterium casei LMG S-19264T (=DSM 44701T), isolated from a smear-ripened cheese.</title>
        <authorList>
            <consortium name="US DOE Joint Genome Institute (JGI-PGF)"/>
            <person name="Walter F."/>
            <person name="Albersmeier A."/>
            <person name="Kalinowski J."/>
            <person name="Ruckert C."/>
        </authorList>
    </citation>
    <scope>NUCLEOTIDE SEQUENCE</scope>
    <source>
        <strain evidence="5">VKM Ac-1401</strain>
    </source>
</reference>
<dbReference type="GO" id="GO:0005829">
    <property type="term" value="C:cytosol"/>
    <property type="evidence" value="ECO:0007669"/>
    <property type="project" value="TreeGrafter"/>
</dbReference>
<dbReference type="Gene3D" id="1.10.10.10">
    <property type="entry name" value="Winged helix-like DNA-binding domain superfamily/Winged helix DNA-binding domain"/>
    <property type="match status" value="1"/>
</dbReference>
<dbReference type="SUPFAM" id="SSF54909">
    <property type="entry name" value="Dimeric alpha+beta barrel"/>
    <property type="match status" value="1"/>
</dbReference>
<sequence>MLAPVDNLDRSILDLLRQNARAGYGDIGSVVGLSASAVKRRVDRLVADGVIRGFTIQVDPTIDGMSTEAYVELFCRGTVAPDELLRILSAVPEVVDAGTVTGSADAIVHIRSRDIPSLEAALERVRLAPNVDHTRSAIVLSRLIHRGHD</sequence>
<organism evidence="5 6">
    <name type="scientific">Leifsonia poae</name>
    <dbReference type="NCBI Taxonomy" id="110933"/>
    <lineage>
        <taxon>Bacteria</taxon>
        <taxon>Bacillati</taxon>
        <taxon>Actinomycetota</taxon>
        <taxon>Actinomycetes</taxon>
        <taxon>Micrococcales</taxon>
        <taxon>Microbacteriaceae</taxon>
        <taxon>Leifsonia</taxon>
    </lineage>
</organism>
<accession>A0A9W6LZM6</accession>
<evidence type="ECO:0000313" key="5">
    <source>
        <dbReference type="EMBL" id="GLJ76050.1"/>
    </source>
</evidence>
<dbReference type="GO" id="GO:0043565">
    <property type="term" value="F:sequence-specific DNA binding"/>
    <property type="evidence" value="ECO:0007669"/>
    <property type="project" value="InterPro"/>
</dbReference>
<dbReference type="InterPro" id="IPR000485">
    <property type="entry name" value="AsnC-type_HTH_dom"/>
</dbReference>
<evidence type="ECO:0000256" key="1">
    <source>
        <dbReference type="ARBA" id="ARBA00023015"/>
    </source>
</evidence>
<dbReference type="AlphaFoldDB" id="A0A9W6LZM6"/>
<protein>
    <submittedName>
        <fullName evidence="5">AsnC family transcriptional regulator</fullName>
    </submittedName>
</protein>
<dbReference type="PROSITE" id="PS00519">
    <property type="entry name" value="HTH_ASNC_1"/>
    <property type="match status" value="1"/>
</dbReference>
<dbReference type="InterPro" id="IPR036390">
    <property type="entry name" value="WH_DNA-bd_sf"/>
</dbReference>
<evidence type="ECO:0000256" key="3">
    <source>
        <dbReference type="ARBA" id="ARBA00023163"/>
    </source>
</evidence>
<dbReference type="PANTHER" id="PTHR30154:SF45">
    <property type="entry name" value="TRANSCRIPTIONAL REGULATORY PROTEIN (PROBABLY ASNC-FAMILY)-RELATED"/>
    <property type="match status" value="1"/>
</dbReference>
<dbReference type="SMART" id="SM00344">
    <property type="entry name" value="HTH_ASNC"/>
    <property type="match status" value="1"/>
</dbReference>
<evidence type="ECO:0000259" key="4">
    <source>
        <dbReference type="PROSITE" id="PS50956"/>
    </source>
</evidence>
<name>A0A9W6LZM6_9MICO</name>
<dbReference type="InterPro" id="IPR019888">
    <property type="entry name" value="Tscrpt_reg_AsnC-like"/>
</dbReference>
<dbReference type="InterPro" id="IPR019887">
    <property type="entry name" value="Tscrpt_reg_AsnC/Lrp_C"/>
</dbReference>
<comment type="caution">
    <text evidence="5">The sequence shown here is derived from an EMBL/GenBank/DDBJ whole genome shotgun (WGS) entry which is preliminary data.</text>
</comment>
<dbReference type="PRINTS" id="PR00033">
    <property type="entry name" value="HTHASNC"/>
</dbReference>
<reference evidence="5" key="2">
    <citation type="submission" date="2023-01" db="EMBL/GenBank/DDBJ databases">
        <authorList>
            <person name="Sun Q."/>
            <person name="Evtushenko L."/>
        </authorList>
    </citation>
    <scope>NUCLEOTIDE SEQUENCE</scope>
    <source>
        <strain evidence="5">VKM Ac-1401</strain>
    </source>
</reference>
<keyword evidence="1" id="KW-0805">Transcription regulation</keyword>
<dbReference type="Pfam" id="PF13404">
    <property type="entry name" value="HTH_AsnC-type"/>
    <property type="match status" value="1"/>
</dbReference>
<dbReference type="Proteomes" id="UP001142372">
    <property type="component" value="Unassembled WGS sequence"/>
</dbReference>
<dbReference type="SUPFAM" id="SSF46785">
    <property type="entry name" value="Winged helix' DNA-binding domain"/>
    <property type="match status" value="1"/>
</dbReference>
<dbReference type="PROSITE" id="PS50956">
    <property type="entry name" value="HTH_ASNC_2"/>
    <property type="match status" value="1"/>
</dbReference>
<feature type="domain" description="HTH asnC-type" evidence="4">
    <location>
        <begin position="5"/>
        <end position="66"/>
    </location>
</feature>
<gene>
    <name evidence="5" type="ORF">GCM10017584_16240</name>
</gene>
<keyword evidence="3" id="KW-0804">Transcription</keyword>
<evidence type="ECO:0000256" key="2">
    <source>
        <dbReference type="ARBA" id="ARBA00023125"/>
    </source>
</evidence>